<organism evidence="1 2">
    <name type="scientific">Candidatus Beckwithbacteria bacterium GW2011_GWB1_47_15</name>
    <dbReference type="NCBI Taxonomy" id="1618371"/>
    <lineage>
        <taxon>Bacteria</taxon>
        <taxon>Candidatus Beckwithiibacteriota</taxon>
    </lineage>
</organism>
<sequence>MSETQAANGRNRARLLLEEMTRGVQEADTVEVQKNPEIERLLAEVKEEKTQTIETLIEYTNQFPQVRDGKIVYVVVKGFARELLLRASNLEPLNQSIPIKSRLKENFQPRFLESVHGDIDVVHLDKKQLRILWVNWRTLLNSGTDIDNDSSVRTFAASLLGIQDFTEPRLHQDKLDRYYCFADVHEGKFVVPRPEVMLLEYKDLSSNRAVVREKGFLSDLLGKYEMDMGLLDELIDKHEQYSEKVWGVKKPEVASE</sequence>
<comment type="caution">
    <text evidence="1">The sequence shown here is derived from an EMBL/GenBank/DDBJ whole genome shotgun (WGS) entry which is preliminary data.</text>
</comment>
<dbReference type="AlphaFoldDB" id="A0A0G1U6I1"/>
<dbReference type="EMBL" id="LCNT01000001">
    <property type="protein sequence ID" value="KKU61863.1"/>
    <property type="molecule type" value="Genomic_DNA"/>
</dbReference>
<accession>A0A0G1U6I1</accession>
<protein>
    <submittedName>
        <fullName evidence="1">Uncharacterized protein</fullName>
    </submittedName>
</protein>
<evidence type="ECO:0000313" key="1">
    <source>
        <dbReference type="EMBL" id="KKU61863.1"/>
    </source>
</evidence>
<reference evidence="1 2" key="1">
    <citation type="journal article" date="2015" name="Nature">
        <title>rRNA introns, odd ribosomes, and small enigmatic genomes across a large radiation of phyla.</title>
        <authorList>
            <person name="Brown C.T."/>
            <person name="Hug L.A."/>
            <person name="Thomas B.C."/>
            <person name="Sharon I."/>
            <person name="Castelle C.J."/>
            <person name="Singh A."/>
            <person name="Wilkins M.J."/>
            <person name="Williams K.H."/>
            <person name="Banfield J.F."/>
        </authorList>
    </citation>
    <scope>NUCLEOTIDE SEQUENCE [LARGE SCALE GENOMIC DNA]</scope>
</reference>
<name>A0A0G1U6I1_9BACT</name>
<gene>
    <name evidence="1" type="ORF">UX85_C0001G0077</name>
</gene>
<proteinExistence type="predicted"/>
<dbReference type="Proteomes" id="UP000033860">
    <property type="component" value="Unassembled WGS sequence"/>
</dbReference>
<evidence type="ECO:0000313" key="2">
    <source>
        <dbReference type="Proteomes" id="UP000033860"/>
    </source>
</evidence>